<protein>
    <submittedName>
        <fullName evidence="11">Branched-chain amino acid ABC transporter permease</fullName>
    </submittedName>
</protein>
<sequence>MPLLDFLNFYLVPGIVLGAIYAVGAIGITLVFGILRFAHFAHGDMATSGAFAAFALVAAGMDPWAALPLAMAATAGVAVGVDKAFYDYLKARPKIVTVMASLGVALMLRAVVQMLWGADPKAYATGIVRADDYFGLLLRPRELYTLAAVALVVVGLALFLGRTKWGKAMRAMSDNPDLARLSGVDTRKVTMLTWAIVGALCAAAGFLLGINTELHSMMGWHLLLPMFAAAILGGVGRVGGAVLGGLVVGIAEELSVFILPAQYKAATAFALLLLILLVRPRGLLNGKVF</sequence>
<gene>
    <name evidence="11" type="ORF">Tharo_3097</name>
</gene>
<organism evidence="11 12">
    <name type="scientific">Thauera aromatica K172</name>
    <dbReference type="NCBI Taxonomy" id="44139"/>
    <lineage>
        <taxon>Bacteria</taxon>
        <taxon>Pseudomonadati</taxon>
        <taxon>Pseudomonadota</taxon>
        <taxon>Betaproteobacteria</taxon>
        <taxon>Rhodocyclales</taxon>
        <taxon>Zoogloeaceae</taxon>
        <taxon>Thauera</taxon>
    </lineage>
</organism>
<name>A0A2R4BRL7_THAAR</name>
<feature type="transmembrane region" description="Helical" evidence="10">
    <location>
        <begin position="143"/>
        <end position="161"/>
    </location>
</feature>
<feature type="transmembrane region" description="Helical" evidence="10">
    <location>
        <begin position="257"/>
        <end position="278"/>
    </location>
</feature>
<evidence type="ECO:0000256" key="10">
    <source>
        <dbReference type="SAM" id="Phobius"/>
    </source>
</evidence>
<keyword evidence="2" id="KW-0813">Transport</keyword>
<dbReference type="Proteomes" id="UP000241885">
    <property type="component" value="Chromosome"/>
</dbReference>
<dbReference type="CDD" id="cd06582">
    <property type="entry name" value="TM_PBP1_LivH_like"/>
    <property type="match status" value="1"/>
</dbReference>
<evidence type="ECO:0000256" key="1">
    <source>
        <dbReference type="ARBA" id="ARBA00004651"/>
    </source>
</evidence>
<keyword evidence="12" id="KW-1185">Reference proteome</keyword>
<feature type="transmembrane region" description="Helical" evidence="10">
    <location>
        <begin position="191"/>
        <end position="210"/>
    </location>
</feature>
<dbReference type="KEGG" id="tak:Tharo_3097"/>
<evidence type="ECO:0000256" key="9">
    <source>
        <dbReference type="ARBA" id="ARBA00037998"/>
    </source>
</evidence>
<reference evidence="11 12" key="1">
    <citation type="submission" date="2018-03" db="EMBL/GenBank/DDBJ databases">
        <title>Complete genome sequence of Thauera aromatica, a model organism for studying aromatic compound degradation under denitrifying conditions.</title>
        <authorList>
            <person name="Lo H.-Y."/>
            <person name="Goris T."/>
            <person name="Boll M."/>
            <person name="Mueller J.A."/>
        </authorList>
    </citation>
    <scope>NUCLEOTIDE SEQUENCE [LARGE SCALE GENOMIC DNA]</scope>
    <source>
        <strain evidence="11 12">K172</strain>
    </source>
</reference>
<evidence type="ECO:0000256" key="7">
    <source>
        <dbReference type="ARBA" id="ARBA00022989"/>
    </source>
</evidence>
<keyword evidence="3" id="KW-1003">Cell membrane</keyword>
<keyword evidence="5 10" id="KW-0812">Transmembrane</keyword>
<dbReference type="GO" id="GO:1903806">
    <property type="term" value="P:L-isoleucine import across plasma membrane"/>
    <property type="evidence" value="ECO:0007669"/>
    <property type="project" value="TreeGrafter"/>
</dbReference>
<dbReference type="GO" id="GO:0015192">
    <property type="term" value="F:L-phenylalanine transmembrane transporter activity"/>
    <property type="evidence" value="ECO:0007669"/>
    <property type="project" value="TreeGrafter"/>
</dbReference>
<comment type="subcellular location">
    <subcellularLocation>
        <location evidence="1">Cell membrane</location>
        <topology evidence="1">Multi-pass membrane protein</topology>
    </subcellularLocation>
</comment>
<keyword evidence="8 10" id="KW-0472">Membrane</keyword>
<evidence type="ECO:0000256" key="8">
    <source>
        <dbReference type="ARBA" id="ARBA00023136"/>
    </source>
</evidence>
<dbReference type="EMBL" id="CP028339">
    <property type="protein sequence ID" value="AVR89978.1"/>
    <property type="molecule type" value="Genomic_DNA"/>
</dbReference>
<evidence type="ECO:0000256" key="4">
    <source>
        <dbReference type="ARBA" id="ARBA00022519"/>
    </source>
</evidence>
<evidence type="ECO:0000313" key="11">
    <source>
        <dbReference type="EMBL" id="AVR89978.1"/>
    </source>
</evidence>
<feature type="transmembrane region" description="Helical" evidence="10">
    <location>
        <begin position="12"/>
        <end position="38"/>
    </location>
</feature>
<dbReference type="Pfam" id="PF02653">
    <property type="entry name" value="BPD_transp_2"/>
    <property type="match status" value="1"/>
</dbReference>
<dbReference type="InterPro" id="IPR052157">
    <property type="entry name" value="BCAA_transport_permease"/>
</dbReference>
<feature type="transmembrane region" description="Helical" evidence="10">
    <location>
        <begin position="95"/>
        <end position="112"/>
    </location>
</feature>
<proteinExistence type="inferred from homology"/>
<dbReference type="RefSeq" id="WP_107221997.1">
    <property type="nucleotide sequence ID" value="NZ_CP028339.1"/>
</dbReference>
<dbReference type="GO" id="GO:0015808">
    <property type="term" value="P:L-alanine transport"/>
    <property type="evidence" value="ECO:0007669"/>
    <property type="project" value="TreeGrafter"/>
</dbReference>
<dbReference type="GO" id="GO:0015188">
    <property type="term" value="F:L-isoleucine transmembrane transporter activity"/>
    <property type="evidence" value="ECO:0007669"/>
    <property type="project" value="TreeGrafter"/>
</dbReference>
<accession>A0A2R4BRL7</accession>
<dbReference type="OrthoDB" id="8651131at2"/>
<keyword evidence="7 10" id="KW-1133">Transmembrane helix</keyword>
<feature type="transmembrane region" description="Helical" evidence="10">
    <location>
        <begin position="50"/>
        <end position="75"/>
    </location>
</feature>
<keyword evidence="6" id="KW-0029">Amino-acid transport</keyword>
<dbReference type="PANTHER" id="PTHR11795">
    <property type="entry name" value="BRANCHED-CHAIN AMINO ACID TRANSPORT SYSTEM PERMEASE PROTEIN LIVH"/>
    <property type="match status" value="1"/>
</dbReference>
<dbReference type="GO" id="GO:0005886">
    <property type="term" value="C:plasma membrane"/>
    <property type="evidence" value="ECO:0007669"/>
    <property type="project" value="UniProtKB-SubCell"/>
</dbReference>
<dbReference type="InterPro" id="IPR001851">
    <property type="entry name" value="ABC_transp_permease"/>
</dbReference>
<keyword evidence="4" id="KW-0997">Cell inner membrane</keyword>
<dbReference type="GO" id="GO:0042941">
    <property type="term" value="P:D-alanine transmembrane transport"/>
    <property type="evidence" value="ECO:0007669"/>
    <property type="project" value="TreeGrafter"/>
</dbReference>
<dbReference type="AlphaFoldDB" id="A0A2R4BRL7"/>
<feature type="transmembrane region" description="Helical" evidence="10">
    <location>
        <begin position="222"/>
        <end position="251"/>
    </location>
</feature>
<evidence type="ECO:0000256" key="6">
    <source>
        <dbReference type="ARBA" id="ARBA00022970"/>
    </source>
</evidence>
<dbReference type="PANTHER" id="PTHR11795:SF371">
    <property type="entry name" value="HIGH-AFFINITY BRANCHED-CHAIN AMINO ACID TRANSPORT SYSTEM PERMEASE PROTEIN LIVH"/>
    <property type="match status" value="1"/>
</dbReference>
<evidence type="ECO:0000313" key="12">
    <source>
        <dbReference type="Proteomes" id="UP000241885"/>
    </source>
</evidence>
<evidence type="ECO:0000256" key="3">
    <source>
        <dbReference type="ARBA" id="ARBA00022475"/>
    </source>
</evidence>
<comment type="similarity">
    <text evidence="9">Belongs to the binding-protein-dependent transport system permease family. LivHM subfamily.</text>
</comment>
<evidence type="ECO:0000256" key="2">
    <source>
        <dbReference type="ARBA" id="ARBA00022448"/>
    </source>
</evidence>
<dbReference type="GO" id="GO:0005304">
    <property type="term" value="F:L-valine transmembrane transporter activity"/>
    <property type="evidence" value="ECO:0007669"/>
    <property type="project" value="TreeGrafter"/>
</dbReference>
<dbReference type="GO" id="GO:0015190">
    <property type="term" value="F:L-leucine transmembrane transporter activity"/>
    <property type="evidence" value="ECO:0007669"/>
    <property type="project" value="TreeGrafter"/>
</dbReference>
<evidence type="ECO:0000256" key="5">
    <source>
        <dbReference type="ARBA" id="ARBA00022692"/>
    </source>
</evidence>